<dbReference type="AlphaFoldDB" id="A0AAV5MKN7"/>
<organism evidence="1 2">
    <name type="scientific">Rubroshorea leprosula</name>
    <dbReference type="NCBI Taxonomy" id="152421"/>
    <lineage>
        <taxon>Eukaryota</taxon>
        <taxon>Viridiplantae</taxon>
        <taxon>Streptophyta</taxon>
        <taxon>Embryophyta</taxon>
        <taxon>Tracheophyta</taxon>
        <taxon>Spermatophyta</taxon>
        <taxon>Magnoliopsida</taxon>
        <taxon>eudicotyledons</taxon>
        <taxon>Gunneridae</taxon>
        <taxon>Pentapetalae</taxon>
        <taxon>rosids</taxon>
        <taxon>malvids</taxon>
        <taxon>Malvales</taxon>
        <taxon>Dipterocarpaceae</taxon>
        <taxon>Rubroshorea</taxon>
    </lineage>
</organism>
<comment type="caution">
    <text evidence="1">The sequence shown here is derived from an EMBL/GenBank/DDBJ whole genome shotgun (WGS) entry which is preliminary data.</text>
</comment>
<gene>
    <name evidence="1" type="ORF">SLEP1_g55913</name>
</gene>
<accession>A0AAV5MKN7</accession>
<dbReference type="Proteomes" id="UP001054252">
    <property type="component" value="Unassembled WGS sequence"/>
</dbReference>
<evidence type="ECO:0000313" key="1">
    <source>
        <dbReference type="EMBL" id="GKV49147.1"/>
    </source>
</evidence>
<keyword evidence="2" id="KW-1185">Reference proteome</keyword>
<sequence length="35" mass="3881">MGGLVFFEETSRKSGIGRKMTFKAKVLKASTSKKM</sequence>
<proteinExistence type="predicted"/>
<reference evidence="1 2" key="1">
    <citation type="journal article" date="2021" name="Commun. Biol.">
        <title>The genome of Shorea leprosula (Dipterocarpaceae) highlights the ecological relevance of drought in aseasonal tropical rainforests.</title>
        <authorList>
            <person name="Ng K.K.S."/>
            <person name="Kobayashi M.J."/>
            <person name="Fawcett J.A."/>
            <person name="Hatakeyama M."/>
            <person name="Paape T."/>
            <person name="Ng C.H."/>
            <person name="Ang C.C."/>
            <person name="Tnah L.H."/>
            <person name="Lee C.T."/>
            <person name="Nishiyama T."/>
            <person name="Sese J."/>
            <person name="O'Brien M.J."/>
            <person name="Copetti D."/>
            <person name="Mohd Noor M.I."/>
            <person name="Ong R.C."/>
            <person name="Putra M."/>
            <person name="Sireger I.Z."/>
            <person name="Indrioko S."/>
            <person name="Kosugi Y."/>
            <person name="Izuno A."/>
            <person name="Isagi Y."/>
            <person name="Lee S.L."/>
            <person name="Shimizu K.K."/>
        </authorList>
    </citation>
    <scope>NUCLEOTIDE SEQUENCE [LARGE SCALE GENOMIC DNA]</scope>
    <source>
        <strain evidence="1">214</strain>
    </source>
</reference>
<name>A0AAV5MKN7_9ROSI</name>
<dbReference type="EMBL" id="BPVZ01000287">
    <property type="protein sequence ID" value="GKV49147.1"/>
    <property type="molecule type" value="Genomic_DNA"/>
</dbReference>
<evidence type="ECO:0000313" key="2">
    <source>
        <dbReference type="Proteomes" id="UP001054252"/>
    </source>
</evidence>
<protein>
    <submittedName>
        <fullName evidence="1">Uncharacterized protein</fullName>
    </submittedName>
</protein>